<reference evidence="3" key="1">
    <citation type="submission" date="2020-03" db="EMBL/GenBank/DDBJ databases">
        <title>A mixture of massive structural variations and highly conserved coding sequences in Ustilaginoidea virens genome.</title>
        <authorList>
            <person name="Zhang K."/>
            <person name="Zhao Z."/>
            <person name="Zhang Z."/>
            <person name="Li Y."/>
            <person name="Hsiang T."/>
            <person name="Sun W."/>
        </authorList>
    </citation>
    <scope>NUCLEOTIDE SEQUENCE</scope>
    <source>
        <strain evidence="3">UV-8b</strain>
    </source>
</reference>
<keyword evidence="2" id="KW-0472">Membrane</keyword>
<evidence type="ECO:0000313" key="3">
    <source>
        <dbReference type="EMBL" id="QUC21707.1"/>
    </source>
</evidence>
<organism evidence="3 4">
    <name type="scientific">Ustilaginoidea virens</name>
    <name type="common">Rice false smut fungus</name>
    <name type="synonym">Villosiclava virens</name>
    <dbReference type="NCBI Taxonomy" id="1159556"/>
    <lineage>
        <taxon>Eukaryota</taxon>
        <taxon>Fungi</taxon>
        <taxon>Dikarya</taxon>
        <taxon>Ascomycota</taxon>
        <taxon>Pezizomycotina</taxon>
        <taxon>Sordariomycetes</taxon>
        <taxon>Hypocreomycetidae</taxon>
        <taxon>Hypocreales</taxon>
        <taxon>Clavicipitaceae</taxon>
        <taxon>Ustilaginoidea</taxon>
    </lineage>
</organism>
<gene>
    <name evidence="3" type="ORF">UV8b_05950</name>
</gene>
<dbReference type="Proteomes" id="UP000027002">
    <property type="component" value="Chromosome 4"/>
</dbReference>
<evidence type="ECO:0000313" key="4">
    <source>
        <dbReference type="Proteomes" id="UP000027002"/>
    </source>
</evidence>
<dbReference type="RefSeq" id="XP_042999380.1">
    <property type="nucleotide sequence ID" value="XM_043143447.1"/>
</dbReference>
<dbReference type="AlphaFoldDB" id="A0A8E5MJ49"/>
<feature type="transmembrane region" description="Helical" evidence="2">
    <location>
        <begin position="89"/>
        <end position="122"/>
    </location>
</feature>
<evidence type="ECO:0000256" key="2">
    <source>
        <dbReference type="SAM" id="Phobius"/>
    </source>
</evidence>
<feature type="compositionally biased region" description="Basic and acidic residues" evidence="1">
    <location>
        <begin position="1"/>
        <end position="22"/>
    </location>
</feature>
<feature type="compositionally biased region" description="Basic and acidic residues" evidence="1">
    <location>
        <begin position="72"/>
        <end position="85"/>
    </location>
</feature>
<name>A0A8E5MJ49_USTVR</name>
<sequence>MDGWRDGGMDDDGPARLVRESESSDSDEIDARSTRAVIGGVPRAGRGRGHWLAGSGQRAAGSWQQPTLGSERASDHDQTRHDDTGPGRLLAAAGAGMLCCAVLCRPGLACLLGFGLASMAWLGFAKAG</sequence>
<keyword evidence="4" id="KW-1185">Reference proteome</keyword>
<dbReference type="KEGG" id="uvi:66066727"/>
<accession>A0A8E5MJ49</accession>
<keyword evidence="2" id="KW-0812">Transmembrane</keyword>
<feature type="region of interest" description="Disordered" evidence="1">
    <location>
        <begin position="1"/>
        <end position="86"/>
    </location>
</feature>
<dbReference type="GeneID" id="66066727"/>
<dbReference type="EMBL" id="CP072756">
    <property type="protein sequence ID" value="QUC21707.1"/>
    <property type="molecule type" value="Genomic_DNA"/>
</dbReference>
<proteinExistence type="predicted"/>
<evidence type="ECO:0000256" key="1">
    <source>
        <dbReference type="SAM" id="MobiDB-lite"/>
    </source>
</evidence>
<protein>
    <submittedName>
        <fullName evidence="3">Uncharacterized protein</fullName>
    </submittedName>
</protein>
<keyword evidence="2" id="KW-1133">Transmembrane helix</keyword>